<evidence type="ECO:0008006" key="12">
    <source>
        <dbReference type="Google" id="ProtNLM"/>
    </source>
</evidence>
<dbReference type="EMBL" id="MU001634">
    <property type="protein sequence ID" value="KAF2484300.1"/>
    <property type="molecule type" value="Genomic_DNA"/>
</dbReference>
<evidence type="ECO:0000256" key="5">
    <source>
        <dbReference type="ARBA" id="ARBA00023242"/>
    </source>
</evidence>
<feature type="domain" description="WW" evidence="8">
    <location>
        <begin position="51"/>
        <end position="78"/>
    </location>
</feature>
<feature type="compositionally biased region" description="Basic and acidic residues" evidence="7">
    <location>
        <begin position="639"/>
        <end position="690"/>
    </location>
</feature>
<dbReference type="SMART" id="SM00441">
    <property type="entry name" value="FF"/>
    <property type="match status" value="5"/>
</dbReference>
<dbReference type="InterPro" id="IPR002713">
    <property type="entry name" value="FF_domain"/>
</dbReference>
<dbReference type="Gene3D" id="1.10.10.440">
    <property type="entry name" value="FF domain"/>
    <property type="match status" value="5"/>
</dbReference>
<dbReference type="SUPFAM" id="SSF81698">
    <property type="entry name" value="FF domain"/>
    <property type="match status" value="5"/>
</dbReference>
<dbReference type="GeneID" id="54474288"/>
<dbReference type="GO" id="GO:0003723">
    <property type="term" value="F:RNA binding"/>
    <property type="evidence" value="ECO:0007669"/>
    <property type="project" value="TreeGrafter"/>
</dbReference>
<keyword evidence="2" id="KW-0507">mRNA processing</keyword>
<evidence type="ECO:0000259" key="8">
    <source>
        <dbReference type="PROSITE" id="PS50020"/>
    </source>
</evidence>
<evidence type="ECO:0000256" key="1">
    <source>
        <dbReference type="ARBA" id="ARBA00004123"/>
    </source>
</evidence>
<dbReference type="PANTHER" id="PTHR11864:SF0">
    <property type="entry name" value="PRP40 PRE-MRNA PROCESSING FACTOR 40 HOMOLOG A (YEAST)"/>
    <property type="match status" value="1"/>
</dbReference>
<dbReference type="InterPro" id="IPR036517">
    <property type="entry name" value="FF_domain_sf"/>
</dbReference>
<dbReference type="GO" id="GO:0005685">
    <property type="term" value="C:U1 snRNP"/>
    <property type="evidence" value="ECO:0007669"/>
    <property type="project" value="TreeGrafter"/>
</dbReference>
<keyword evidence="3" id="KW-0677">Repeat</keyword>
<dbReference type="SMART" id="SM00456">
    <property type="entry name" value="WW"/>
    <property type="match status" value="2"/>
</dbReference>
<accession>A0A6A6PVY2</accession>
<dbReference type="GO" id="GO:0045292">
    <property type="term" value="P:mRNA cis splicing, via spliceosome"/>
    <property type="evidence" value="ECO:0007669"/>
    <property type="project" value="InterPro"/>
</dbReference>
<feature type="region of interest" description="Disordered" evidence="7">
    <location>
        <begin position="1"/>
        <end position="60"/>
    </location>
</feature>
<gene>
    <name evidence="10" type="ORF">BDY17DRAFT_295377</name>
</gene>
<protein>
    <recommendedName>
        <fullName evidence="12">Pre-mRNA-processing protein prp40</fullName>
    </recommendedName>
</protein>
<dbReference type="PANTHER" id="PTHR11864">
    <property type="entry name" value="PRE-MRNA-PROCESSING PROTEIN PRP40"/>
    <property type="match status" value="1"/>
</dbReference>
<dbReference type="Pfam" id="PF25432">
    <property type="entry name" value="FF_PRPF40A"/>
    <property type="match status" value="1"/>
</dbReference>
<dbReference type="InterPro" id="IPR001202">
    <property type="entry name" value="WW_dom"/>
</dbReference>
<comment type="subcellular location">
    <subcellularLocation>
        <location evidence="1">Nucleus</location>
    </subcellularLocation>
</comment>
<feature type="domain" description="WW" evidence="8">
    <location>
        <begin position="1"/>
        <end position="30"/>
    </location>
</feature>
<evidence type="ECO:0000256" key="4">
    <source>
        <dbReference type="ARBA" id="ARBA00023187"/>
    </source>
</evidence>
<dbReference type="RefSeq" id="XP_033590869.1">
    <property type="nucleotide sequence ID" value="XM_033733286.1"/>
</dbReference>
<dbReference type="OrthoDB" id="187617at2759"/>
<feature type="compositionally biased region" description="Basic and acidic residues" evidence="7">
    <location>
        <begin position="567"/>
        <end position="599"/>
    </location>
</feature>
<dbReference type="Proteomes" id="UP000799767">
    <property type="component" value="Unassembled WGS sequence"/>
</dbReference>
<dbReference type="PROSITE" id="PS51676">
    <property type="entry name" value="FF"/>
    <property type="match status" value="3"/>
</dbReference>
<feature type="region of interest" description="Disordered" evidence="7">
    <location>
        <begin position="567"/>
        <end position="755"/>
    </location>
</feature>
<feature type="compositionally biased region" description="Basic and acidic residues" evidence="7">
    <location>
        <begin position="111"/>
        <end position="124"/>
    </location>
</feature>
<feature type="compositionally biased region" description="Basic and acidic residues" evidence="7">
    <location>
        <begin position="606"/>
        <end position="628"/>
    </location>
</feature>
<feature type="compositionally biased region" description="Basic and acidic residues" evidence="7">
    <location>
        <begin position="727"/>
        <end position="740"/>
    </location>
</feature>
<name>A0A6A6PVY2_9PEZI</name>
<keyword evidence="6" id="KW-0175">Coiled coil</keyword>
<organism evidence="10 11">
    <name type="scientific">Neohortaea acidophila</name>
    <dbReference type="NCBI Taxonomy" id="245834"/>
    <lineage>
        <taxon>Eukaryota</taxon>
        <taxon>Fungi</taxon>
        <taxon>Dikarya</taxon>
        <taxon>Ascomycota</taxon>
        <taxon>Pezizomycotina</taxon>
        <taxon>Dothideomycetes</taxon>
        <taxon>Dothideomycetidae</taxon>
        <taxon>Mycosphaerellales</taxon>
        <taxon>Teratosphaeriaceae</taxon>
        <taxon>Neohortaea</taxon>
    </lineage>
</organism>
<feature type="region of interest" description="Disordered" evidence="7">
    <location>
        <begin position="90"/>
        <end position="140"/>
    </location>
</feature>
<dbReference type="PROSITE" id="PS50020">
    <property type="entry name" value="WW_DOMAIN_2"/>
    <property type="match status" value="2"/>
</dbReference>
<evidence type="ECO:0000256" key="6">
    <source>
        <dbReference type="SAM" id="Coils"/>
    </source>
</evidence>
<reference evidence="10" key="1">
    <citation type="journal article" date="2020" name="Stud. Mycol.">
        <title>101 Dothideomycetes genomes: a test case for predicting lifestyles and emergence of pathogens.</title>
        <authorList>
            <person name="Haridas S."/>
            <person name="Albert R."/>
            <person name="Binder M."/>
            <person name="Bloem J."/>
            <person name="Labutti K."/>
            <person name="Salamov A."/>
            <person name="Andreopoulos B."/>
            <person name="Baker S."/>
            <person name="Barry K."/>
            <person name="Bills G."/>
            <person name="Bluhm B."/>
            <person name="Cannon C."/>
            <person name="Castanera R."/>
            <person name="Culley D."/>
            <person name="Daum C."/>
            <person name="Ezra D."/>
            <person name="Gonzalez J."/>
            <person name="Henrissat B."/>
            <person name="Kuo A."/>
            <person name="Liang C."/>
            <person name="Lipzen A."/>
            <person name="Lutzoni F."/>
            <person name="Magnuson J."/>
            <person name="Mondo S."/>
            <person name="Nolan M."/>
            <person name="Ohm R."/>
            <person name="Pangilinan J."/>
            <person name="Park H.-J."/>
            <person name="Ramirez L."/>
            <person name="Alfaro M."/>
            <person name="Sun H."/>
            <person name="Tritt A."/>
            <person name="Yoshinaga Y."/>
            <person name="Zwiers L.-H."/>
            <person name="Turgeon B."/>
            <person name="Goodwin S."/>
            <person name="Spatafora J."/>
            <person name="Crous P."/>
            <person name="Grigoriev I."/>
        </authorList>
    </citation>
    <scope>NUCLEOTIDE SEQUENCE</scope>
    <source>
        <strain evidence="10">CBS 113389</strain>
    </source>
</reference>
<keyword evidence="11" id="KW-1185">Reference proteome</keyword>
<dbReference type="InterPro" id="IPR036020">
    <property type="entry name" value="WW_dom_sf"/>
</dbReference>
<dbReference type="SUPFAM" id="SSF51045">
    <property type="entry name" value="WW domain"/>
    <property type="match status" value="2"/>
</dbReference>
<dbReference type="GO" id="GO:0071004">
    <property type="term" value="C:U2-type prespliceosome"/>
    <property type="evidence" value="ECO:0007669"/>
    <property type="project" value="TreeGrafter"/>
</dbReference>
<dbReference type="Gene3D" id="2.20.70.10">
    <property type="match status" value="2"/>
</dbReference>
<evidence type="ECO:0000313" key="10">
    <source>
        <dbReference type="EMBL" id="KAF2484300.1"/>
    </source>
</evidence>
<feature type="compositionally biased region" description="Low complexity" evidence="7">
    <location>
        <begin position="33"/>
        <end position="45"/>
    </location>
</feature>
<feature type="coiled-coil region" evidence="6">
    <location>
        <begin position="207"/>
        <end position="239"/>
    </location>
</feature>
<keyword evidence="5" id="KW-0539">Nucleus</keyword>
<sequence>MSGWKETFTAEGKPYYYNSEGETQWEKPDGFSQPTTPATPAAPQPDGAGVWSEAHADNGRPYYYNTVTKETRWEAPPGFVRPLPVARPAPAFVAGGAQNFEDDNNNSNNYRPRERRRDDRDHGLPQKLGGGTPWEHRQDNMGFRGAMPIKSDEPEYSSYEQAEEAFFKMLNKHNISPDATWESALRDIVRDREYRALKDPKERKAAFEKYCVEKRAQEKEKEKERREKLREDFRKMLSTHEDILHYTRWKTARPIIEREAVFREAGNDDERRHLFDEYIFELKKKHAEEDMAQRQSALQDLDALLQALVADPNTKWDQARESVTNNERFVTDPKFKTLNNVDVLTAFDSHVKSLDRIANDAKQRDKRLHTRRVRQARDSFKQLLQQMHSQGKIKAGTRWHDFHPLIAEDERYLNLIGTPGSSALDLFWDVVEEEERKIRSLRNHALDVLEDRRYEMTFDTTHAEFAAIMRRDPRTDQMSGDETSYIFEKLMDKIRKRAEEDRFANERHQRKAIDALRSVIKHLDPPVRINDTYEDVAPRLQGFEEFKLLEDDAARRNAFEKHLRRLRDKEEDAERDRARRDRDRDHRRTESRRDGERDRERRHRTRTPEIDAYEADRRKAMADREKQYRKTSFGLSPPPRDRRDERDDRYRRHEREGLSGYERERREREMERERSYTSRADPRDKGRTLDYGDDDVVGSRPGSVRKRRESDGSGSGRRDVKRTRRGRTPEPMEAMVKEESPALQSGSEEGEIEEV</sequence>
<feature type="domain" description="FF" evidence="9">
    <location>
        <begin position="372"/>
        <end position="433"/>
    </location>
</feature>
<evidence type="ECO:0000256" key="7">
    <source>
        <dbReference type="SAM" id="MobiDB-lite"/>
    </source>
</evidence>
<dbReference type="FunFam" id="1.10.10.440:FF:000013">
    <property type="entry name" value="pre-mRNA-processing protein 40A isoform X1"/>
    <property type="match status" value="1"/>
</dbReference>
<dbReference type="AlphaFoldDB" id="A0A6A6PVY2"/>
<feature type="domain" description="FF" evidence="9">
    <location>
        <begin position="159"/>
        <end position="213"/>
    </location>
</feature>
<dbReference type="PROSITE" id="PS01159">
    <property type="entry name" value="WW_DOMAIN_1"/>
    <property type="match status" value="1"/>
</dbReference>
<feature type="domain" description="FF" evidence="9">
    <location>
        <begin position="226"/>
        <end position="281"/>
    </location>
</feature>
<dbReference type="Pfam" id="PF01846">
    <property type="entry name" value="FF"/>
    <property type="match status" value="3"/>
</dbReference>
<proteinExistence type="predicted"/>
<evidence type="ECO:0000259" key="9">
    <source>
        <dbReference type="PROSITE" id="PS51676"/>
    </source>
</evidence>
<dbReference type="InterPro" id="IPR039726">
    <property type="entry name" value="Prp40-like"/>
</dbReference>
<dbReference type="Pfam" id="PF00397">
    <property type="entry name" value="WW"/>
    <property type="match status" value="2"/>
</dbReference>
<evidence type="ECO:0000256" key="2">
    <source>
        <dbReference type="ARBA" id="ARBA00022664"/>
    </source>
</evidence>
<evidence type="ECO:0000256" key="3">
    <source>
        <dbReference type="ARBA" id="ARBA00022737"/>
    </source>
</evidence>
<dbReference type="CDD" id="cd00201">
    <property type="entry name" value="WW"/>
    <property type="match status" value="2"/>
</dbReference>
<evidence type="ECO:0000313" key="11">
    <source>
        <dbReference type="Proteomes" id="UP000799767"/>
    </source>
</evidence>
<keyword evidence="4" id="KW-0508">mRNA splicing</keyword>